<keyword evidence="3" id="KW-0998">Cell outer membrane</keyword>
<protein>
    <submittedName>
        <fullName evidence="5">Uncharacterized protein</fullName>
    </submittedName>
</protein>
<evidence type="ECO:0000256" key="3">
    <source>
        <dbReference type="ARBA" id="ARBA00023237"/>
    </source>
</evidence>
<keyword evidence="4" id="KW-0732">Signal</keyword>
<dbReference type="AlphaFoldDB" id="E1YK79"/>
<sequence>MRLKIAFIFLLIICCTLKSFAADMTIVPSIYLKNEYDDNVGFRSHSIEDDFLISIMPSLTYDYATERIGLHSKGSIDFQRYASKTYDETENINFEFGGKALLNERFRFNADLSYLKDTTLESELQETGIITTRQNRKRYTGTGGLTYNINEDSSLGMDFKHQETYYDGKSVDYKHDTVTLNYIKQLPDLKNVITVKPYYEKYCSDVNDIDNYGVYLGWNHMFTRTLSMSAFLGGRYTESLYKYDIHMGDVRDFRLPYPYLRPIIIKVEESDHNINGLADISVEKTGEIYSILLGFNYDLGYSANGYPITTTKGYFEYTMRLSERLNVQLKTEVYSNKSDDPNSKEEDSRHLNIMPVLNYRLTENYNLQLGNSYALHKDMNASNNSGYDRNRIWIGLTFNFPDKL</sequence>
<feature type="signal peptide" evidence="4">
    <location>
        <begin position="1"/>
        <end position="21"/>
    </location>
</feature>
<dbReference type="EMBL" id="FR695877">
    <property type="protein sequence ID" value="CBX31683.1"/>
    <property type="molecule type" value="Genomic_DNA"/>
</dbReference>
<comment type="subcellular location">
    <subcellularLocation>
        <location evidence="1">Cell outer membrane</location>
    </subcellularLocation>
</comment>
<dbReference type="InterPro" id="IPR036942">
    <property type="entry name" value="Beta-barrel_TonB_sf"/>
</dbReference>
<evidence type="ECO:0000256" key="4">
    <source>
        <dbReference type="SAM" id="SignalP"/>
    </source>
</evidence>
<organism evidence="5">
    <name type="scientific">uncultured Desulfobacterium sp</name>
    <dbReference type="NCBI Taxonomy" id="201089"/>
    <lineage>
        <taxon>Bacteria</taxon>
        <taxon>Pseudomonadati</taxon>
        <taxon>Thermodesulfobacteriota</taxon>
        <taxon>Desulfobacteria</taxon>
        <taxon>Desulfobacterales</taxon>
        <taxon>Desulfobacteriaceae</taxon>
        <taxon>Desulfobacterium</taxon>
        <taxon>environmental samples</taxon>
    </lineage>
</organism>
<dbReference type="Gene3D" id="2.40.170.20">
    <property type="entry name" value="TonB-dependent receptor, beta-barrel domain"/>
    <property type="match status" value="1"/>
</dbReference>
<name>E1YK79_9BACT</name>
<gene>
    <name evidence="5" type="ORF">N47_E51950</name>
</gene>
<evidence type="ECO:0000256" key="1">
    <source>
        <dbReference type="ARBA" id="ARBA00004442"/>
    </source>
</evidence>
<dbReference type="SUPFAM" id="SSF56935">
    <property type="entry name" value="Porins"/>
    <property type="match status" value="1"/>
</dbReference>
<evidence type="ECO:0000256" key="2">
    <source>
        <dbReference type="ARBA" id="ARBA00023136"/>
    </source>
</evidence>
<proteinExistence type="predicted"/>
<evidence type="ECO:0000313" key="5">
    <source>
        <dbReference type="EMBL" id="CBX31683.1"/>
    </source>
</evidence>
<dbReference type="GO" id="GO:0009279">
    <property type="term" value="C:cell outer membrane"/>
    <property type="evidence" value="ECO:0007669"/>
    <property type="project" value="UniProtKB-SubCell"/>
</dbReference>
<accession>E1YK79</accession>
<keyword evidence="2" id="KW-0472">Membrane</keyword>
<feature type="chain" id="PRO_5003155317" evidence="4">
    <location>
        <begin position="22"/>
        <end position="404"/>
    </location>
</feature>
<reference evidence="5" key="1">
    <citation type="journal article" date="2011" name="Environ. Microbiol.">
        <title>Genomic insights into the metabolic potential of the polycyclic aromatic hydrocarbon degrading sulfate-reducing Deltaproteobacterium N47.</title>
        <authorList>
            <person name="Bergmann F."/>
            <person name="Selesi D."/>
            <person name="Weinmaier T."/>
            <person name="Tischler P."/>
            <person name="Rattei T."/>
            <person name="Meckenstock R.U."/>
        </authorList>
    </citation>
    <scope>NUCLEOTIDE SEQUENCE</scope>
</reference>